<protein>
    <submittedName>
        <fullName evidence="2">MBL fold metallo-hydrolase</fullName>
    </submittedName>
</protein>
<dbReference type="Proteomes" id="UP001174839">
    <property type="component" value="Unassembled WGS sequence"/>
</dbReference>
<dbReference type="PANTHER" id="PTHR43546">
    <property type="entry name" value="UPF0173 METAL-DEPENDENT HYDROLASE MJ1163-RELATED"/>
    <property type="match status" value="1"/>
</dbReference>
<evidence type="ECO:0000256" key="1">
    <source>
        <dbReference type="SAM" id="SignalP"/>
    </source>
</evidence>
<proteinExistence type="predicted"/>
<accession>A0ABT7WG27</accession>
<dbReference type="SUPFAM" id="SSF56281">
    <property type="entry name" value="Metallo-hydrolase/oxidoreductase"/>
    <property type="match status" value="1"/>
</dbReference>
<comment type="caution">
    <text evidence="2">The sequence shown here is derived from an EMBL/GenBank/DDBJ whole genome shotgun (WGS) entry which is preliminary data.</text>
</comment>
<dbReference type="PROSITE" id="PS51257">
    <property type="entry name" value="PROKAR_LIPOPROTEIN"/>
    <property type="match status" value="1"/>
</dbReference>
<reference evidence="2" key="1">
    <citation type="submission" date="2023-06" db="EMBL/GenBank/DDBJ databases">
        <title>Robiginitalea aurantiacus sp. nov. and Algoriphagus sediminis sp. nov., isolated from coastal sediment.</title>
        <authorList>
            <person name="Zhou Z.Y."/>
            <person name="An J."/>
            <person name="Jia Y.W."/>
            <person name="Du Z.J."/>
        </authorList>
    </citation>
    <scope>NUCLEOTIDE SEQUENCE</scope>
    <source>
        <strain evidence="2">M39</strain>
    </source>
</reference>
<name>A0ABT7WG27_9FLAO</name>
<dbReference type="InterPro" id="IPR036866">
    <property type="entry name" value="RibonucZ/Hydroxyglut_hydro"/>
</dbReference>
<dbReference type="InterPro" id="IPR050114">
    <property type="entry name" value="UPF0173_UPF0282_UlaG_hydrolase"/>
</dbReference>
<dbReference type="Gene3D" id="3.60.15.10">
    <property type="entry name" value="Ribonuclease Z/Hydroxyacylglutathione hydrolase-like"/>
    <property type="match status" value="1"/>
</dbReference>
<feature type="signal peptide" evidence="1">
    <location>
        <begin position="1"/>
        <end position="24"/>
    </location>
</feature>
<keyword evidence="1" id="KW-0732">Signal</keyword>
<dbReference type="PANTHER" id="PTHR43546:SF3">
    <property type="entry name" value="UPF0173 METAL-DEPENDENT HYDROLASE MJ1163"/>
    <property type="match status" value="1"/>
</dbReference>
<gene>
    <name evidence="2" type="ORF">QU605_10360</name>
</gene>
<dbReference type="RefSeq" id="WP_289725239.1">
    <property type="nucleotide sequence ID" value="NZ_JAUDUY010000004.1"/>
</dbReference>
<keyword evidence="3" id="KW-1185">Reference proteome</keyword>
<evidence type="ECO:0000313" key="3">
    <source>
        <dbReference type="Proteomes" id="UP001174839"/>
    </source>
</evidence>
<dbReference type="EMBL" id="JAUDUY010000004">
    <property type="protein sequence ID" value="MDM9631877.1"/>
    <property type="molecule type" value="Genomic_DNA"/>
</dbReference>
<sequence>MNPFPLKNLSALLTSFFLVSCAFQSKEKPTPATQSQEAETVAKTDEVKVYPVSHATAVLDWGGTIIYIDPVGDPDAFQSHPSPDLILITDIHGDHYSLETLEALDTEKAKLIVPKAVAELIPEAFAAQIDVLDNGETKERFDIEVTAIPMYNLRPEAQKFHVPGRGNGYVLEKDGMRIYFSGDTEDIPEMRDLKDIDKAFVCMNLPYTMTVERAADAVMAFAPKEVYPYHYRGNPDVSDVARFAAILGESNSDIRVVQLDWYPSAPY</sequence>
<organism evidence="2 3">
    <name type="scientific">Robiginitalea aurantiaca</name>
    <dbReference type="NCBI Taxonomy" id="3056915"/>
    <lineage>
        <taxon>Bacteria</taxon>
        <taxon>Pseudomonadati</taxon>
        <taxon>Bacteroidota</taxon>
        <taxon>Flavobacteriia</taxon>
        <taxon>Flavobacteriales</taxon>
        <taxon>Flavobacteriaceae</taxon>
        <taxon>Robiginitalea</taxon>
    </lineage>
</organism>
<evidence type="ECO:0000313" key="2">
    <source>
        <dbReference type="EMBL" id="MDM9631877.1"/>
    </source>
</evidence>
<dbReference type="Pfam" id="PF13483">
    <property type="entry name" value="Lactamase_B_3"/>
    <property type="match status" value="1"/>
</dbReference>
<feature type="chain" id="PRO_5046234049" evidence="1">
    <location>
        <begin position="25"/>
        <end position="267"/>
    </location>
</feature>